<dbReference type="PANTHER" id="PTHR35579:SF3">
    <property type="entry name" value="CRISPR SYSTEM CMS ENDORIBONUCLEASE CSM3"/>
    <property type="match status" value="1"/>
</dbReference>
<dbReference type="RefSeq" id="WP_012258155.1">
    <property type="nucleotide sequence ID" value="NC_010175.1"/>
</dbReference>
<proteinExistence type="predicted"/>
<evidence type="ECO:0000313" key="4">
    <source>
        <dbReference type="Proteomes" id="UP000002008"/>
    </source>
</evidence>
<dbReference type="AlphaFoldDB" id="A9WGG9"/>
<gene>
    <name evidence="3" type="ordered locus">Caur_2292</name>
</gene>
<dbReference type="PANTHER" id="PTHR35579">
    <property type="entry name" value="CRISPR SYSTEM CMS ENDORIBONUCLEASE CSM3"/>
    <property type="match status" value="1"/>
</dbReference>
<dbReference type="InterPro" id="IPR052216">
    <property type="entry name" value="CRISPR_Csm3_endoribonuclease"/>
</dbReference>
<dbReference type="GO" id="GO:0051607">
    <property type="term" value="P:defense response to virus"/>
    <property type="evidence" value="ECO:0007669"/>
    <property type="project" value="UniProtKB-KW"/>
</dbReference>
<dbReference type="EnsemblBacteria" id="ABY35501">
    <property type="protein sequence ID" value="ABY35501"/>
    <property type="gene ID" value="Caur_2292"/>
</dbReference>
<reference evidence="4" key="1">
    <citation type="journal article" date="2011" name="BMC Genomics">
        <title>Complete genome sequence of the filamentous anoxygenic phototrophic bacterium Chloroflexus aurantiacus.</title>
        <authorList>
            <person name="Tang K.H."/>
            <person name="Barry K."/>
            <person name="Chertkov O."/>
            <person name="Dalin E."/>
            <person name="Han C.S."/>
            <person name="Hauser L.J."/>
            <person name="Honchak B.M."/>
            <person name="Karbach L.E."/>
            <person name="Land M.L."/>
            <person name="Lapidus A."/>
            <person name="Larimer F.W."/>
            <person name="Mikhailova N."/>
            <person name="Pitluck S."/>
            <person name="Pierson B.K."/>
            <person name="Blankenship R.E."/>
        </authorList>
    </citation>
    <scope>NUCLEOTIDE SEQUENCE [LARGE SCALE GENOMIC DNA]</scope>
    <source>
        <strain evidence="4">ATCC 29366 / DSM 635 / J-10-fl</strain>
    </source>
</reference>
<accession>A9WGG9</accession>
<dbReference type="KEGG" id="cau:Caur_2292"/>
<keyword evidence="4" id="KW-1185">Reference proteome</keyword>
<feature type="domain" description="CRISPR type III-associated protein" evidence="2">
    <location>
        <begin position="10"/>
        <end position="186"/>
    </location>
</feature>
<dbReference type="InterPro" id="IPR005537">
    <property type="entry name" value="RAMP_III_fam"/>
</dbReference>
<organism evidence="3 4">
    <name type="scientific">Chloroflexus aurantiacus (strain ATCC 29366 / DSM 635 / J-10-fl)</name>
    <dbReference type="NCBI Taxonomy" id="324602"/>
    <lineage>
        <taxon>Bacteria</taxon>
        <taxon>Bacillati</taxon>
        <taxon>Chloroflexota</taxon>
        <taxon>Chloroflexia</taxon>
        <taxon>Chloroflexales</taxon>
        <taxon>Chloroflexineae</taxon>
        <taxon>Chloroflexaceae</taxon>
        <taxon>Chloroflexus</taxon>
    </lineage>
</organism>
<dbReference type="InParanoid" id="A9WGG9"/>
<keyword evidence="1" id="KW-0051">Antiviral defense</keyword>
<dbReference type="eggNOG" id="COG1337">
    <property type="taxonomic scope" value="Bacteria"/>
</dbReference>
<evidence type="ECO:0000259" key="2">
    <source>
        <dbReference type="Pfam" id="PF03787"/>
    </source>
</evidence>
<evidence type="ECO:0000313" key="3">
    <source>
        <dbReference type="EMBL" id="ABY35501.1"/>
    </source>
</evidence>
<dbReference type="HOGENOM" id="CLU_1239372_0_0_0"/>
<dbReference type="STRING" id="324602.Caur_2292"/>
<name>A9WGG9_CHLAA</name>
<dbReference type="EMBL" id="CP000909">
    <property type="protein sequence ID" value="ABY35501.1"/>
    <property type="molecule type" value="Genomic_DNA"/>
</dbReference>
<dbReference type="CDD" id="cd09726">
    <property type="entry name" value="RAMP_I_III"/>
    <property type="match status" value="1"/>
</dbReference>
<dbReference type="Proteomes" id="UP000002008">
    <property type="component" value="Chromosome"/>
</dbReference>
<protein>
    <recommendedName>
        <fullName evidence="2">CRISPR type III-associated protein domain-containing protein</fullName>
    </recommendedName>
</protein>
<sequence>MERLSLKFYFTLTTAFHTAGNRWRWGADKALSRSSDGVYVIPATTMKGALRDRAEVLLHTWGQKVCNGPTPNTMCPDPNHLCIVCQVFGHPRFPAPLRFQDVRFELDTMTQIRSGVSISRQRRAALPGRLFFIETTSPGLLEATAICEGYFPDQTSAMQACALVILAARSMSGIGGGRTRGMGWLEIEKTRIEATVNSLPVSQQHLEMLWSQWSGGQNVAED</sequence>
<evidence type="ECO:0000256" key="1">
    <source>
        <dbReference type="ARBA" id="ARBA00023118"/>
    </source>
</evidence>
<dbReference type="Pfam" id="PF03787">
    <property type="entry name" value="RAMPs"/>
    <property type="match status" value="1"/>
</dbReference>